<sequence>MGLLEGKTQPAGGLQHAPRRGLFHRRALIEHPVDGGYADARFTRNVGKGDFSGDFFQGNCRYE</sequence>
<evidence type="ECO:0000313" key="1">
    <source>
        <dbReference type="EMBL" id="STT03627.1"/>
    </source>
</evidence>
<evidence type="ECO:0000313" key="2">
    <source>
        <dbReference type="Proteomes" id="UP000255518"/>
    </source>
</evidence>
<dbReference type="Proteomes" id="UP000255518">
    <property type="component" value="Unassembled WGS sequence"/>
</dbReference>
<organism evidence="1 2">
    <name type="scientific">Klebsiella pneumoniae</name>
    <dbReference type="NCBI Taxonomy" id="573"/>
    <lineage>
        <taxon>Bacteria</taxon>
        <taxon>Pseudomonadati</taxon>
        <taxon>Pseudomonadota</taxon>
        <taxon>Gammaproteobacteria</taxon>
        <taxon>Enterobacterales</taxon>
        <taxon>Enterobacteriaceae</taxon>
        <taxon>Klebsiella/Raoultella group</taxon>
        <taxon>Klebsiella</taxon>
        <taxon>Klebsiella pneumoniae complex</taxon>
    </lineage>
</organism>
<proteinExistence type="predicted"/>
<reference evidence="1 2" key="1">
    <citation type="submission" date="2018-06" db="EMBL/GenBank/DDBJ databases">
        <authorList>
            <consortium name="Pathogen Informatics"/>
            <person name="Doyle S."/>
        </authorList>
    </citation>
    <scope>NUCLEOTIDE SEQUENCE [LARGE SCALE GENOMIC DNA]</scope>
    <source>
        <strain evidence="1 2">NCTC13443</strain>
    </source>
</reference>
<dbReference type="EMBL" id="UGKT01000001">
    <property type="protein sequence ID" value="STT03627.1"/>
    <property type="molecule type" value="Genomic_DNA"/>
</dbReference>
<gene>
    <name evidence="1" type="ORF">NCTC13443_03992</name>
</gene>
<dbReference type="AlphaFoldDB" id="A0A377V058"/>
<name>A0A377V058_KLEPN</name>
<protein>
    <submittedName>
        <fullName evidence="1">Uncharacterized protein</fullName>
    </submittedName>
</protein>
<accession>A0A377V058</accession>